<dbReference type="AlphaFoldDB" id="A0A4Q1D6A8"/>
<protein>
    <submittedName>
        <fullName evidence="1">Type IX secretion system membrane protein PorP/SprF</fullName>
    </submittedName>
</protein>
<evidence type="ECO:0000313" key="2">
    <source>
        <dbReference type="Proteomes" id="UP000290545"/>
    </source>
</evidence>
<sequence length="324" mass="34933">MLAGSVNVLRAQVDPHFTQYYVHPAWLNPALTGAFDGDYRAAAIYRNQWSSIASAFSTTGVSLDLTTPRSLNVGVNILNQRAGDGGYNYTTAYGNAAFTAIRFGAAGQHRISLALQAGLIQRRFNTSKLSFGDQWNPVTGYNSANATREVFGRTSSTVFDAGAGMLYFDASPGKKANLFGGFAVSHLTRPDDSFASSDGKVNMPMRYTLHAGVRLGINDNLALTPHGLFLRQGKAEEKMIGAYAQLRANANTSLLLGANFRIQDAVAVQAGYSFDNMVLSASYDINVSDLGKMVHGVNSFEISLAFTGRKKAKTPEVDFVCPRL</sequence>
<organism evidence="1 2">
    <name type="scientific">Filimonas effusa</name>
    <dbReference type="NCBI Taxonomy" id="2508721"/>
    <lineage>
        <taxon>Bacteria</taxon>
        <taxon>Pseudomonadati</taxon>
        <taxon>Bacteroidota</taxon>
        <taxon>Chitinophagia</taxon>
        <taxon>Chitinophagales</taxon>
        <taxon>Chitinophagaceae</taxon>
        <taxon>Filimonas</taxon>
    </lineage>
</organism>
<reference evidence="1 2" key="1">
    <citation type="submission" date="2019-01" db="EMBL/GenBank/DDBJ databases">
        <title>Filimonas sp. strain TTM-71.</title>
        <authorList>
            <person name="Chen W.-M."/>
        </authorList>
    </citation>
    <scope>NUCLEOTIDE SEQUENCE [LARGE SCALE GENOMIC DNA]</scope>
    <source>
        <strain evidence="1 2">TTM-71</strain>
    </source>
</reference>
<gene>
    <name evidence="1" type="ORF">ESB13_14290</name>
</gene>
<name>A0A4Q1D6A8_9BACT</name>
<dbReference type="Pfam" id="PF11751">
    <property type="entry name" value="PorP_SprF"/>
    <property type="match status" value="1"/>
</dbReference>
<accession>A0A4Q1D6A8</accession>
<dbReference type="NCBIfam" id="TIGR03519">
    <property type="entry name" value="T9SS_PorP_fam"/>
    <property type="match status" value="1"/>
</dbReference>
<comment type="caution">
    <text evidence="1">The sequence shown here is derived from an EMBL/GenBank/DDBJ whole genome shotgun (WGS) entry which is preliminary data.</text>
</comment>
<dbReference type="InterPro" id="IPR019861">
    <property type="entry name" value="PorP/SprF_Bacteroidetes"/>
</dbReference>
<dbReference type="Proteomes" id="UP000290545">
    <property type="component" value="Unassembled WGS sequence"/>
</dbReference>
<keyword evidence="2" id="KW-1185">Reference proteome</keyword>
<evidence type="ECO:0000313" key="1">
    <source>
        <dbReference type="EMBL" id="RXK83958.1"/>
    </source>
</evidence>
<dbReference type="OrthoDB" id="1186563at2"/>
<proteinExistence type="predicted"/>
<dbReference type="EMBL" id="SDHZ01000002">
    <property type="protein sequence ID" value="RXK83958.1"/>
    <property type="molecule type" value="Genomic_DNA"/>
</dbReference>